<protein>
    <recommendedName>
        <fullName evidence="2">Casein kinase II subunit beta</fullName>
        <shortName evidence="2">CK II beta</shortName>
    </recommendedName>
</protein>
<keyword evidence="3" id="KW-0812">Transmembrane</keyword>
<dbReference type="FunFam" id="1.10.1820.10:FF:000006">
    <property type="entry name" value="Casein kinase II subunit beta"/>
    <property type="match status" value="1"/>
</dbReference>
<evidence type="ECO:0000256" key="3">
    <source>
        <dbReference type="SAM" id="Phobius"/>
    </source>
</evidence>
<dbReference type="FunFam" id="2.20.25.20:FF:000001">
    <property type="entry name" value="Casein kinase II subunit beta"/>
    <property type="match status" value="1"/>
</dbReference>
<evidence type="ECO:0000313" key="5">
    <source>
        <dbReference type="Proteomes" id="UP000195521"/>
    </source>
</evidence>
<gene>
    <name evidence="4" type="ORF">PGO_090130</name>
</gene>
<dbReference type="PANTHER" id="PTHR11740">
    <property type="entry name" value="CASEIN KINASE II SUBUNIT BETA"/>
    <property type="match status" value="1"/>
</dbReference>
<comment type="caution">
    <text evidence="4">The sequence shown here is derived from an EMBL/GenBank/DDBJ whole genome shotgun (WGS) entry which is preliminary data.</text>
</comment>
<dbReference type="PANTHER" id="PTHR11740:SF0">
    <property type="entry name" value="CASEIN KINASE II SUBUNIT BETA"/>
    <property type="match status" value="1"/>
</dbReference>
<dbReference type="InterPro" id="IPR000704">
    <property type="entry name" value="Casein_kinase_II_reg-sub"/>
</dbReference>
<dbReference type="GO" id="GO:0016301">
    <property type="term" value="F:kinase activity"/>
    <property type="evidence" value="ECO:0007669"/>
    <property type="project" value="UniProtKB-KW"/>
</dbReference>
<dbReference type="EMBL" id="BDQF01000010">
    <property type="protein sequence ID" value="GAW80815.1"/>
    <property type="molecule type" value="Genomic_DNA"/>
</dbReference>
<dbReference type="OMA" id="FGFSVYH"/>
<keyword evidence="3" id="KW-0472">Membrane</keyword>
<feature type="transmembrane region" description="Helical" evidence="3">
    <location>
        <begin position="245"/>
        <end position="262"/>
    </location>
</feature>
<dbReference type="Gene3D" id="2.20.25.20">
    <property type="match status" value="1"/>
</dbReference>
<dbReference type="OrthoDB" id="3971593at2759"/>
<dbReference type="GO" id="GO:0005737">
    <property type="term" value="C:cytoplasm"/>
    <property type="evidence" value="ECO:0007669"/>
    <property type="project" value="TreeGrafter"/>
</dbReference>
<keyword evidence="3" id="KW-1133">Transmembrane helix</keyword>
<accession>A0A1Y1JHJ7</accession>
<keyword evidence="4" id="KW-0808">Transferase</keyword>
<dbReference type="Gene3D" id="1.10.1820.10">
    <property type="entry name" value="protein kinase ck2 holoenzyme, chain C, domain 1"/>
    <property type="match status" value="1"/>
</dbReference>
<proteinExistence type="inferred from homology"/>
<dbReference type="GeneID" id="39747533"/>
<evidence type="ECO:0000313" key="4">
    <source>
        <dbReference type="EMBL" id="GAW80815.1"/>
    </source>
</evidence>
<dbReference type="Pfam" id="PF01214">
    <property type="entry name" value="CK_II_beta"/>
    <property type="match status" value="1"/>
</dbReference>
<dbReference type="RefSeq" id="XP_028543404.1">
    <property type="nucleotide sequence ID" value="XM_028687603.1"/>
</dbReference>
<evidence type="ECO:0000256" key="2">
    <source>
        <dbReference type="RuleBase" id="RU361268"/>
    </source>
</evidence>
<dbReference type="PRINTS" id="PR00472">
    <property type="entry name" value="CASNKINASEII"/>
</dbReference>
<dbReference type="SMART" id="SM01085">
    <property type="entry name" value="CK_II_beta"/>
    <property type="match status" value="1"/>
</dbReference>
<evidence type="ECO:0000256" key="1">
    <source>
        <dbReference type="ARBA" id="ARBA00006941"/>
    </source>
</evidence>
<dbReference type="SUPFAM" id="SSF57798">
    <property type="entry name" value="Casein kinase II beta subunit"/>
    <property type="match status" value="1"/>
</dbReference>
<dbReference type="AlphaFoldDB" id="A0A1Y1JHJ7"/>
<comment type="similarity">
    <text evidence="1 2">Belongs to the casein kinase 2 subunit beta family.</text>
</comment>
<organism evidence="4 5">
    <name type="scientific">Plasmodium gonderi</name>
    <dbReference type="NCBI Taxonomy" id="77519"/>
    <lineage>
        <taxon>Eukaryota</taxon>
        <taxon>Sar</taxon>
        <taxon>Alveolata</taxon>
        <taxon>Apicomplexa</taxon>
        <taxon>Aconoidasida</taxon>
        <taxon>Haemosporida</taxon>
        <taxon>Plasmodiidae</taxon>
        <taxon>Plasmodium</taxon>
        <taxon>Plasmodium (Plasmodium)</taxon>
    </lineage>
</organism>
<dbReference type="GO" id="GO:0005956">
    <property type="term" value="C:protein kinase CK2 complex"/>
    <property type="evidence" value="ECO:0007669"/>
    <property type="project" value="UniProtKB-UniRule"/>
</dbReference>
<feature type="transmembrane region" description="Helical" evidence="3">
    <location>
        <begin position="282"/>
        <end position="303"/>
    </location>
</feature>
<keyword evidence="5" id="KW-1185">Reference proteome</keyword>
<keyword evidence="4" id="KW-0418">Kinase</keyword>
<name>A0A1Y1JHJ7_PLAGO</name>
<dbReference type="InterPro" id="IPR016149">
    <property type="entry name" value="Casein_kin_II_reg-sub_N"/>
</dbReference>
<dbReference type="InterPro" id="IPR035991">
    <property type="entry name" value="Casein_kinase_II_beta-like"/>
</dbReference>
<comment type="subunit">
    <text evidence="2">Tetramer of two alpha and two beta subunits.</text>
</comment>
<dbReference type="GO" id="GO:0019887">
    <property type="term" value="F:protein kinase regulator activity"/>
    <property type="evidence" value="ECO:0007669"/>
    <property type="project" value="InterPro"/>
</dbReference>
<sequence>MNNSDSNKDDNDSKSDKSTSWVKWFNSKAMSNFLVEVDNEYITDSFNLYGLKSEIPNFNHLLSIIAGDAPDEDDAKNTFGKDAVCLYSLIHARFITTPKGLSLMKDKYIKGDFGCCPRVSCSQHNVLPIGLFDQIKIAKVHIYCPLCQEIYKIPEEEKVYLDGSFFGTSFPHILLQTYPYYATLKTPAYCTSKIFGFSVYHNFTRTEYKIAKGEFGKLSRENFLKKNPKYLKKLKKFLQVNFKKIFVLYETLFFLHVFIPIIGKKKKKKSIIKILFDSPLKCLYVCIYSVGHLHIITCMYINFCSCAWENT</sequence>
<reference evidence="5" key="1">
    <citation type="submission" date="2017-04" db="EMBL/GenBank/DDBJ databases">
        <title>Plasmodium gonderi genome.</title>
        <authorList>
            <person name="Arisue N."/>
            <person name="Honma H."/>
            <person name="Kawai S."/>
            <person name="Tougan T."/>
            <person name="Tanabe K."/>
            <person name="Horii T."/>
        </authorList>
    </citation>
    <scope>NUCLEOTIDE SEQUENCE [LARGE SCALE GENOMIC DNA]</scope>
    <source>
        <strain evidence="5">ATCC 30045</strain>
    </source>
</reference>
<dbReference type="Proteomes" id="UP000195521">
    <property type="component" value="Unassembled WGS sequence"/>
</dbReference>